<dbReference type="GO" id="GO:0005737">
    <property type="term" value="C:cytoplasm"/>
    <property type="evidence" value="ECO:0007669"/>
    <property type="project" value="TreeGrafter"/>
</dbReference>
<dbReference type="InterPro" id="IPR051092">
    <property type="entry name" value="FYVE_RhoGEF_PH"/>
</dbReference>
<dbReference type="Gene3D" id="1.20.900.10">
    <property type="entry name" value="Dbl homology (DH) domain"/>
    <property type="match status" value="1"/>
</dbReference>
<evidence type="ECO:0000259" key="2">
    <source>
        <dbReference type="PROSITE" id="PS50010"/>
    </source>
</evidence>
<sequence>MSSSLRDRRAHRQPSPSPDRTRLTISGFMPMPPISASPVCTPTTTLHTGEMIASTTPNEHHGSELDHLRLRVLPTWIATPPTPPANKNIRRSVTCVVRAPPSLLSPSVSFPIVGPRPASRRPRALSDSSVTRRAFAHGESVIMAFRVASPESERGSDIDDAWDREKAKDDVRRYHALMELLTTELSYLGDLRALFSIYLRNLPTLCRNASPFSRGSSSRNNSSTHLPKTTVLSDQGLHPLTTLNGKPKPTARQLFTDREIGLITRNVEEVLHLHDNFVEELHTAMLPLGFPMESLGVPVDASAENERIRNIDAAVQAVTTKYATEASRFDAYQFFCTGHPEALQAVHRAQHHNAIEWEAYEQHCASLIIAEEATGSRPESLRSCSEGEVYQALPTTPKRRKRTTSLTSIDGKPRHSRRLAFLDYMIKPIQRICKYPLLLDQLRPGKALRAMSHPALRPHINVVVESAAQAMRHVASAVDEARHRQDIAMQSSLIISRIALAHPSTATSHMSSVYPAFQILIPSFLSSLGTCLLAGSLDVMHYQSSKPPSGTNINAKYLGAFLYLGGYLILVKVKGKVYEPRHWFSLADFTVVDLEEEDTSLPCTFSLSCKDHQFDLTAACQREKDAWLSSIHQSLLHPPTWINEPTSSVQLDGKGELIPSTLDGPFEIINALPTIQSLPELAKEDDACQDLTEAVLAAFKGEVCQNQVPKASVVPLKTEAFTSRRSSSASVKAIFTASSDSNTIVIRRSSPTARSQVDQGLQDVISEPVLAARFQASARDELFQTPKILRTPGSFARSNSALSLTGLTKNRLSRHESVRVPRRKSLVDDGIMMASKSLRGTKKRRPIKLSIKSASEAESIFQPPSDLSASPYSQCSSSLTSPTTLESPSAPQTPRSRRPSEANPVRMLKSSPVPGSPASSVASQGSTRGGHYRTLTQGILKRWTKGSHHRRTRSAPYDQNIPEASASSLVREQSPVLPEVEFGGAISLASPREVVRAPSPPAAPSKHIRLLSAGAPRTFRHSTVENTEPRVKRISIFKRLKSMDLGLTP</sequence>
<dbReference type="EMBL" id="JARJCN010000014">
    <property type="protein sequence ID" value="KAJ7094611.1"/>
    <property type="molecule type" value="Genomic_DNA"/>
</dbReference>
<protein>
    <recommendedName>
        <fullName evidence="2">DH domain-containing protein</fullName>
    </recommendedName>
</protein>
<evidence type="ECO:0000313" key="4">
    <source>
        <dbReference type="Proteomes" id="UP001222325"/>
    </source>
</evidence>
<feature type="compositionally biased region" description="Low complexity" evidence="1">
    <location>
        <begin position="210"/>
        <end position="223"/>
    </location>
</feature>
<name>A0AAD6XUW1_9AGAR</name>
<comment type="caution">
    <text evidence="3">The sequence shown here is derived from an EMBL/GenBank/DDBJ whole genome shotgun (WGS) entry which is preliminary data.</text>
</comment>
<feature type="region of interest" description="Disordered" evidence="1">
    <location>
        <begin position="210"/>
        <end position="249"/>
    </location>
</feature>
<feature type="domain" description="DH" evidence="2">
    <location>
        <begin position="172"/>
        <end position="481"/>
    </location>
</feature>
<dbReference type="PANTHER" id="PTHR12673:SF270">
    <property type="entry name" value="FYVE-TYPE DOMAIN-CONTAINING PROTEIN"/>
    <property type="match status" value="1"/>
</dbReference>
<dbReference type="InterPro" id="IPR000219">
    <property type="entry name" value="DH_dom"/>
</dbReference>
<feature type="region of interest" description="Disordered" evidence="1">
    <location>
        <begin position="855"/>
        <end position="932"/>
    </location>
</feature>
<dbReference type="SUPFAM" id="SSF48065">
    <property type="entry name" value="DBL homology domain (DH-domain)"/>
    <property type="match status" value="1"/>
</dbReference>
<keyword evidence="4" id="KW-1185">Reference proteome</keyword>
<dbReference type="PANTHER" id="PTHR12673">
    <property type="entry name" value="FACIOGENITAL DYSPLASIA PROTEIN"/>
    <property type="match status" value="1"/>
</dbReference>
<dbReference type="InterPro" id="IPR035899">
    <property type="entry name" value="DBL_dom_sf"/>
</dbReference>
<feature type="region of interest" description="Disordered" evidence="1">
    <location>
        <begin position="1"/>
        <end position="25"/>
    </location>
</feature>
<organism evidence="3 4">
    <name type="scientific">Mycena belliarum</name>
    <dbReference type="NCBI Taxonomy" id="1033014"/>
    <lineage>
        <taxon>Eukaryota</taxon>
        <taxon>Fungi</taxon>
        <taxon>Dikarya</taxon>
        <taxon>Basidiomycota</taxon>
        <taxon>Agaricomycotina</taxon>
        <taxon>Agaricomycetes</taxon>
        <taxon>Agaricomycetidae</taxon>
        <taxon>Agaricales</taxon>
        <taxon>Marasmiineae</taxon>
        <taxon>Mycenaceae</taxon>
        <taxon>Mycena</taxon>
    </lineage>
</organism>
<gene>
    <name evidence="3" type="ORF">B0H15DRAFT_947008</name>
</gene>
<dbReference type="Pfam" id="PF00621">
    <property type="entry name" value="RhoGEF"/>
    <property type="match status" value="1"/>
</dbReference>
<feature type="compositionally biased region" description="Polar residues" evidence="1">
    <location>
        <begin position="224"/>
        <end position="233"/>
    </location>
</feature>
<dbReference type="AlphaFoldDB" id="A0AAD6XUW1"/>
<feature type="compositionally biased region" description="Low complexity" evidence="1">
    <location>
        <begin position="870"/>
        <end position="889"/>
    </location>
</feature>
<proteinExistence type="predicted"/>
<reference evidence="3" key="1">
    <citation type="submission" date="2023-03" db="EMBL/GenBank/DDBJ databases">
        <title>Massive genome expansion in bonnet fungi (Mycena s.s.) driven by repeated elements and novel gene families across ecological guilds.</title>
        <authorList>
            <consortium name="Lawrence Berkeley National Laboratory"/>
            <person name="Harder C.B."/>
            <person name="Miyauchi S."/>
            <person name="Viragh M."/>
            <person name="Kuo A."/>
            <person name="Thoen E."/>
            <person name="Andreopoulos B."/>
            <person name="Lu D."/>
            <person name="Skrede I."/>
            <person name="Drula E."/>
            <person name="Henrissat B."/>
            <person name="Morin E."/>
            <person name="Kohler A."/>
            <person name="Barry K."/>
            <person name="LaButti K."/>
            <person name="Morin E."/>
            <person name="Salamov A."/>
            <person name="Lipzen A."/>
            <person name="Mereny Z."/>
            <person name="Hegedus B."/>
            <person name="Baldrian P."/>
            <person name="Stursova M."/>
            <person name="Weitz H."/>
            <person name="Taylor A."/>
            <person name="Grigoriev I.V."/>
            <person name="Nagy L.G."/>
            <person name="Martin F."/>
            <person name="Kauserud H."/>
        </authorList>
    </citation>
    <scope>NUCLEOTIDE SEQUENCE</scope>
    <source>
        <strain evidence="3">CBHHK173m</strain>
    </source>
</reference>
<dbReference type="Proteomes" id="UP001222325">
    <property type="component" value="Unassembled WGS sequence"/>
</dbReference>
<evidence type="ECO:0000313" key="3">
    <source>
        <dbReference type="EMBL" id="KAJ7094611.1"/>
    </source>
</evidence>
<dbReference type="GO" id="GO:0005085">
    <property type="term" value="F:guanyl-nucleotide exchange factor activity"/>
    <property type="evidence" value="ECO:0007669"/>
    <property type="project" value="InterPro"/>
</dbReference>
<dbReference type="SUPFAM" id="SSF50729">
    <property type="entry name" value="PH domain-like"/>
    <property type="match status" value="1"/>
</dbReference>
<dbReference type="Gene3D" id="2.30.29.30">
    <property type="entry name" value="Pleckstrin-homology domain (PH domain)/Phosphotyrosine-binding domain (PTB)"/>
    <property type="match status" value="1"/>
</dbReference>
<evidence type="ECO:0000256" key="1">
    <source>
        <dbReference type="SAM" id="MobiDB-lite"/>
    </source>
</evidence>
<dbReference type="PROSITE" id="PS50010">
    <property type="entry name" value="DH_2"/>
    <property type="match status" value="1"/>
</dbReference>
<accession>A0AAD6XUW1</accession>
<dbReference type="InterPro" id="IPR011993">
    <property type="entry name" value="PH-like_dom_sf"/>
</dbReference>
<feature type="compositionally biased region" description="Low complexity" evidence="1">
    <location>
        <begin position="910"/>
        <end position="926"/>
    </location>
</feature>